<dbReference type="SUPFAM" id="SSF47364">
    <property type="entry name" value="Domain of the SRP/SRP receptor G-proteins"/>
    <property type="match status" value="1"/>
</dbReference>
<comment type="subcellular location">
    <subcellularLocation>
        <location evidence="1">Endoplasmic reticulum membrane</location>
        <topology evidence="1">Peripheral membrane protein</topology>
        <orientation evidence="1">Cytoplasmic side</orientation>
    </subcellularLocation>
</comment>
<dbReference type="InterPro" id="IPR036225">
    <property type="entry name" value="SRP/SRP_N"/>
</dbReference>
<evidence type="ECO:0000256" key="5">
    <source>
        <dbReference type="ARBA" id="ARBA00023134"/>
    </source>
</evidence>
<dbReference type="InterPro" id="IPR007222">
    <property type="entry name" value="Sig_recog_particle_rcpt_asu_N"/>
</dbReference>
<dbReference type="OrthoDB" id="1727884at2759"/>
<dbReference type="InterPro" id="IPR011012">
    <property type="entry name" value="Longin-like_dom_sf"/>
</dbReference>
<dbReference type="Proteomes" id="UP000478052">
    <property type="component" value="Unassembled WGS sequence"/>
</dbReference>
<feature type="region of interest" description="Disordered" evidence="8">
    <location>
        <begin position="271"/>
        <end position="292"/>
    </location>
</feature>
<dbReference type="InterPro" id="IPR042101">
    <property type="entry name" value="SRP54_N_sf"/>
</dbReference>
<dbReference type="PANTHER" id="PTHR43134">
    <property type="entry name" value="SIGNAL RECOGNITION PARTICLE RECEPTOR SUBUNIT ALPHA"/>
    <property type="match status" value="1"/>
</dbReference>
<feature type="non-terminal residue" evidence="10">
    <location>
        <position position="648"/>
    </location>
</feature>
<dbReference type="InterPro" id="IPR003593">
    <property type="entry name" value="AAA+_ATPase"/>
</dbReference>
<keyword evidence="4" id="KW-0256">Endoplasmic reticulum</keyword>
<dbReference type="GO" id="GO:0006614">
    <property type="term" value="P:SRP-dependent cotranslational protein targeting to membrane"/>
    <property type="evidence" value="ECO:0007669"/>
    <property type="project" value="InterPro"/>
</dbReference>
<keyword evidence="7 10" id="KW-0675">Receptor</keyword>
<keyword evidence="5" id="KW-0342">GTP-binding</keyword>
<dbReference type="Gene3D" id="3.40.50.300">
    <property type="entry name" value="P-loop containing nucleotide triphosphate hydrolases"/>
    <property type="match status" value="1"/>
</dbReference>
<dbReference type="InterPro" id="IPR027417">
    <property type="entry name" value="P-loop_NTPase"/>
</dbReference>
<keyword evidence="3" id="KW-0547">Nucleotide-binding</keyword>
<dbReference type="EMBL" id="VUJU01006494">
    <property type="protein sequence ID" value="KAF0748399.1"/>
    <property type="molecule type" value="Genomic_DNA"/>
</dbReference>
<dbReference type="AlphaFoldDB" id="A0A6G0Y3F8"/>
<comment type="similarity">
    <text evidence="2">Belongs to the GTP-binding SRP family.</text>
</comment>
<evidence type="ECO:0000313" key="10">
    <source>
        <dbReference type="EMBL" id="KAF0748399.1"/>
    </source>
</evidence>
<feature type="region of interest" description="Disordered" evidence="8">
    <location>
        <begin position="196"/>
        <end position="250"/>
    </location>
</feature>
<feature type="compositionally biased region" description="Acidic residues" evidence="8">
    <location>
        <begin position="271"/>
        <end position="282"/>
    </location>
</feature>
<sequence>MLDLFTIFSKGGIVLWCFQSTSQISQFFIPSVNSLIKTVILQERTSSNNNYEQDSLSLKYRLDNEFDLVFVIAFQKILQLSYVDKFLDDIQLEFRDKYKNDLARKNYFMEFEFSKNFKEVLKSAEEWGRAQACIPKQMRTFNESTKSKKTVASMIERKGDDKENKKNLKMIETQKNDKEEDLITQNRLKMAQKMGAINSNKLKKNKEKVPKPSPKATKQPRTWPLGGAAKDISSLDYTKDKPNNNADSPIEIETNNEIVGQMVGGIKDIEIDSDSDEEESDEKFETAAERKRKNDSKKSVFSMFKGLVGRKNLTAADMDPVLEKLKEHLVAKNVAIEIATKLCDSVSSKLEGKVLGSFESVASTVKTTMIESLVQILSPKRRIDILRDAMMAKKNDKPYVMAFCGVNGVGKSTNLAKICFWLIENNLRVLIAACDTFRAGAVEQLRTHTKHLNALHPAKKHNDQQMVQLYEKGYGKDAAGIAMEAINHAKEAKYDVVLVDTAGRMQDNEPLMRALTKLIKVNEPDMVLFVGEALVGNEAVDQLVKFNQALADYSSSVTPHLIDGIVLTKFDTIDDKVGAAISMTYITGQPIVFVGTGQTYTDLNILYSERSEECIDFTMIITSRNNASISNYGGGFRCKSEYPWCIIE</sequence>
<dbReference type="SMART" id="SM00382">
    <property type="entry name" value="AAA"/>
    <property type="match status" value="1"/>
</dbReference>
<dbReference type="FunFam" id="3.40.50.300:FF:000188">
    <property type="entry name" value="signal recognition particle receptor subunit alpha"/>
    <property type="match status" value="1"/>
</dbReference>
<name>A0A6G0Y3F8_APHCR</name>
<evidence type="ECO:0000313" key="11">
    <source>
        <dbReference type="Proteomes" id="UP000478052"/>
    </source>
</evidence>
<dbReference type="Gene3D" id="1.20.120.140">
    <property type="entry name" value="Signal recognition particle SRP54, nucleotide-binding domain"/>
    <property type="match status" value="1"/>
</dbReference>
<dbReference type="Pfam" id="PF00448">
    <property type="entry name" value="SRP54"/>
    <property type="match status" value="1"/>
</dbReference>
<evidence type="ECO:0000256" key="8">
    <source>
        <dbReference type="SAM" id="MobiDB-lite"/>
    </source>
</evidence>
<dbReference type="SMART" id="SM00963">
    <property type="entry name" value="SRP54_N"/>
    <property type="match status" value="1"/>
</dbReference>
<evidence type="ECO:0000259" key="9">
    <source>
        <dbReference type="PROSITE" id="PS00300"/>
    </source>
</evidence>
<accession>A0A6G0Y3F8</accession>
<evidence type="ECO:0000256" key="2">
    <source>
        <dbReference type="ARBA" id="ARBA00008531"/>
    </source>
</evidence>
<dbReference type="PANTHER" id="PTHR43134:SF1">
    <property type="entry name" value="SIGNAL RECOGNITION PARTICLE RECEPTOR SUBUNIT ALPHA"/>
    <property type="match status" value="1"/>
</dbReference>
<dbReference type="GO" id="GO:0005525">
    <property type="term" value="F:GTP binding"/>
    <property type="evidence" value="ECO:0007669"/>
    <property type="project" value="UniProtKB-KW"/>
</dbReference>
<dbReference type="Pfam" id="PF02881">
    <property type="entry name" value="SRP54_N"/>
    <property type="match status" value="1"/>
</dbReference>
<dbReference type="InterPro" id="IPR013822">
    <property type="entry name" value="Signal_recog_particl_SRP54_hlx"/>
</dbReference>
<dbReference type="Pfam" id="PF04086">
    <property type="entry name" value="SRP-alpha_N"/>
    <property type="match status" value="1"/>
</dbReference>
<protein>
    <submittedName>
        <fullName evidence="10">Signal recognition particle receptor subunit alpha</fullName>
    </submittedName>
</protein>
<dbReference type="GO" id="GO:0005047">
    <property type="term" value="F:signal recognition particle binding"/>
    <property type="evidence" value="ECO:0007669"/>
    <property type="project" value="InterPro"/>
</dbReference>
<organism evidence="10 11">
    <name type="scientific">Aphis craccivora</name>
    <name type="common">Cowpea aphid</name>
    <dbReference type="NCBI Taxonomy" id="307492"/>
    <lineage>
        <taxon>Eukaryota</taxon>
        <taxon>Metazoa</taxon>
        <taxon>Ecdysozoa</taxon>
        <taxon>Arthropoda</taxon>
        <taxon>Hexapoda</taxon>
        <taxon>Insecta</taxon>
        <taxon>Pterygota</taxon>
        <taxon>Neoptera</taxon>
        <taxon>Paraneoptera</taxon>
        <taxon>Hemiptera</taxon>
        <taxon>Sternorrhyncha</taxon>
        <taxon>Aphidomorpha</taxon>
        <taxon>Aphidoidea</taxon>
        <taxon>Aphididae</taxon>
        <taxon>Aphidini</taxon>
        <taxon>Aphis</taxon>
        <taxon>Aphis</taxon>
    </lineage>
</organism>
<dbReference type="SMART" id="SM00962">
    <property type="entry name" value="SRP54"/>
    <property type="match status" value="1"/>
</dbReference>
<dbReference type="PROSITE" id="PS00300">
    <property type="entry name" value="SRP54"/>
    <property type="match status" value="1"/>
</dbReference>
<gene>
    <name evidence="10" type="ORF">FWK35_00020316</name>
</gene>
<evidence type="ECO:0000256" key="7">
    <source>
        <dbReference type="ARBA" id="ARBA00023170"/>
    </source>
</evidence>
<dbReference type="GO" id="GO:0006886">
    <property type="term" value="P:intracellular protein transport"/>
    <property type="evidence" value="ECO:0007669"/>
    <property type="project" value="InterPro"/>
</dbReference>
<dbReference type="GO" id="GO:0003924">
    <property type="term" value="F:GTPase activity"/>
    <property type="evidence" value="ECO:0007669"/>
    <property type="project" value="InterPro"/>
</dbReference>
<keyword evidence="11" id="KW-1185">Reference proteome</keyword>
<dbReference type="FunFam" id="3.30.450.60:FF:000015">
    <property type="entry name" value="Signal recognition particle receptor subunit alpha"/>
    <property type="match status" value="1"/>
</dbReference>
<reference evidence="10 11" key="1">
    <citation type="submission" date="2019-08" db="EMBL/GenBank/DDBJ databases">
        <title>Whole genome of Aphis craccivora.</title>
        <authorList>
            <person name="Voronova N.V."/>
            <person name="Shulinski R.S."/>
            <person name="Bandarenka Y.V."/>
            <person name="Zhorov D.G."/>
            <person name="Warner D."/>
        </authorList>
    </citation>
    <scope>NUCLEOTIDE SEQUENCE [LARGE SCALE GENOMIC DNA]</scope>
    <source>
        <strain evidence="10">180601</strain>
        <tissue evidence="10">Whole Body</tissue>
    </source>
</reference>
<dbReference type="CDD" id="cd14826">
    <property type="entry name" value="SR_alpha_SRX"/>
    <property type="match status" value="1"/>
</dbReference>
<dbReference type="Gene3D" id="3.30.450.60">
    <property type="match status" value="1"/>
</dbReference>
<evidence type="ECO:0000256" key="1">
    <source>
        <dbReference type="ARBA" id="ARBA00004397"/>
    </source>
</evidence>
<dbReference type="GO" id="GO:0005785">
    <property type="term" value="C:signal recognition particle receptor complex"/>
    <property type="evidence" value="ECO:0007669"/>
    <property type="project" value="InterPro"/>
</dbReference>
<keyword evidence="6" id="KW-0472">Membrane</keyword>
<dbReference type="SUPFAM" id="SSF52540">
    <property type="entry name" value="P-loop containing nucleoside triphosphate hydrolases"/>
    <property type="match status" value="1"/>
</dbReference>
<dbReference type="SUPFAM" id="SSF64356">
    <property type="entry name" value="SNARE-like"/>
    <property type="match status" value="1"/>
</dbReference>
<feature type="domain" description="SRP54-type proteins GTP-binding" evidence="9">
    <location>
        <begin position="590"/>
        <end position="603"/>
    </location>
</feature>
<evidence type="ECO:0000256" key="4">
    <source>
        <dbReference type="ARBA" id="ARBA00022824"/>
    </source>
</evidence>
<proteinExistence type="inferred from homology"/>
<evidence type="ECO:0000256" key="6">
    <source>
        <dbReference type="ARBA" id="ARBA00023136"/>
    </source>
</evidence>
<evidence type="ECO:0000256" key="3">
    <source>
        <dbReference type="ARBA" id="ARBA00022741"/>
    </source>
</evidence>
<dbReference type="CDD" id="cd17876">
    <property type="entry name" value="SRalpha_C"/>
    <property type="match status" value="1"/>
</dbReference>
<dbReference type="InterPro" id="IPR000897">
    <property type="entry name" value="SRP54_GTPase_dom"/>
</dbReference>
<comment type="caution">
    <text evidence="10">The sequence shown here is derived from an EMBL/GenBank/DDBJ whole genome shotgun (WGS) entry which is preliminary data.</text>
</comment>